<dbReference type="AlphaFoldDB" id="A0A2U8E7Z6"/>
<evidence type="ECO:0000313" key="3">
    <source>
        <dbReference type="EMBL" id="AWI10734.1"/>
    </source>
</evidence>
<evidence type="ECO:0000259" key="1">
    <source>
        <dbReference type="Pfam" id="PF18370"/>
    </source>
</evidence>
<dbReference type="PANTHER" id="PTHR43118:SF1">
    <property type="entry name" value="RHAMNOGALACTURONAN LYASE (EUROFUNG)"/>
    <property type="match status" value="1"/>
</dbReference>
<gene>
    <name evidence="3" type="ORF">CKA38_15105</name>
</gene>
<dbReference type="OrthoDB" id="9802318at2"/>
<dbReference type="InterPro" id="IPR013783">
    <property type="entry name" value="Ig-like_fold"/>
</dbReference>
<name>A0A2U8E7Z6_9BACT</name>
<evidence type="ECO:0000259" key="2">
    <source>
        <dbReference type="Pfam" id="PF21348"/>
    </source>
</evidence>
<sequence length="634" mass="70087">MEALDRGVVAVRATKSSAFVSWRLLGTEASDMAFDIYRTTDGGAPVKLNTAPLAKATHFTDKSADFSKTNTYSVRAITGEQSLPAAKTTSLNTLRPNAPVRQYISIPLRIPEGGVTPAGESYTYNANDCSVGDLDGDGEYEIILKWDPTNAHDNAHDGYTGNVYIDAYKLDGTFLWRIDLGKNIRAGAHYTQFQVYDFDGDGFAEVACKTADGTIDGVGKVIGDANADHRGTEGRHTGRILSGPEYLTIFNGRTGAAMSTVQYLPQRDPENRDDNPDGARQKKIWGDAHGNRIDRFLAATAYLDGSRPSLVMCRGYYTRAVLVAWDWRGGKLAQRWIFDSEDGTPGNKKYNGQGAHSVTVGDVDGDGCDEIIYGAAAINNDGTGLYSTGLGHGDALHMSVMDPDRGGQQVFMVHESRSSYGDAGIEYRDARTGMLLFGVGPKGDEWGKKADIGRGVAADIDPRTKGYEMWASYGALYDNKGNVISKTPPREKNFLIWWDGDLLREFLDGDSRRERAWISKWNWKTQTSDMLFSDPECVTNNGTKATPCLSGDIFGDWREEVIWRTKDNRELRIYTTTIPTEHRLHTLMHDRQYRLAIAWQNTTYNQPPHPGFYLGEGMKPPAKPDIVTAVRSEK</sequence>
<feature type="domain" description="Rhamnogalacturonan I lyase beta-sheet" evidence="1">
    <location>
        <begin position="1"/>
        <end position="88"/>
    </location>
</feature>
<dbReference type="InterPro" id="IPR034641">
    <property type="entry name" value="RGL11"/>
</dbReference>
<dbReference type="Pfam" id="PF18370">
    <property type="entry name" value="RGI_lyase"/>
    <property type="match status" value="1"/>
</dbReference>
<proteinExistence type="predicted"/>
<dbReference type="InterPro" id="IPR028994">
    <property type="entry name" value="Integrin_alpha_N"/>
</dbReference>
<evidence type="ECO:0000313" key="4">
    <source>
        <dbReference type="Proteomes" id="UP000244896"/>
    </source>
</evidence>
<organism evidence="3 4">
    <name type="scientific">Ereboglobus luteus</name>
    <dbReference type="NCBI Taxonomy" id="1796921"/>
    <lineage>
        <taxon>Bacteria</taxon>
        <taxon>Pseudomonadati</taxon>
        <taxon>Verrucomicrobiota</taxon>
        <taxon>Opitutia</taxon>
        <taxon>Opitutales</taxon>
        <taxon>Opitutaceae</taxon>
        <taxon>Ereboglobus</taxon>
    </lineage>
</organism>
<dbReference type="CDD" id="cd10318">
    <property type="entry name" value="RGL11"/>
    <property type="match status" value="1"/>
</dbReference>
<dbReference type="Pfam" id="PF21348">
    <property type="entry name" value="RGL11_C"/>
    <property type="match status" value="1"/>
</dbReference>
<keyword evidence="3" id="KW-0456">Lyase</keyword>
<dbReference type="GO" id="GO:0016829">
    <property type="term" value="F:lyase activity"/>
    <property type="evidence" value="ECO:0007669"/>
    <property type="project" value="UniProtKB-KW"/>
</dbReference>
<dbReference type="SUPFAM" id="SSF69318">
    <property type="entry name" value="Integrin alpha N-terminal domain"/>
    <property type="match status" value="1"/>
</dbReference>
<feature type="domain" description="Rhamnogalacturonan lyase family 11 C-terminal" evidence="2">
    <location>
        <begin position="103"/>
        <end position="624"/>
    </location>
</feature>
<protein>
    <submittedName>
        <fullName evidence="3">Rhamnogalacturonan lyase</fullName>
    </submittedName>
</protein>
<accession>A0A2U8E7Z6</accession>
<dbReference type="InterPro" id="IPR049366">
    <property type="entry name" value="RGL11_C"/>
</dbReference>
<reference evidence="3 4" key="1">
    <citation type="journal article" date="2018" name="Syst. Appl. Microbiol.">
        <title>Ereboglobus luteus gen. nov. sp. nov. from cockroach guts, and new insights into the oxygen relationship of the genera Opitutus and Didymococcus (Verrucomicrobia: Opitutaceae).</title>
        <authorList>
            <person name="Tegtmeier D."/>
            <person name="Belitz A."/>
            <person name="Radek R."/>
            <person name="Heimerl T."/>
            <person name="Brune A."/>
        </authorList>
    </citation>
    <scope>NUCLEOTIDE SEQUENCE [LARGE SCALE GENOMIC DNA]</scope>
    <source>
        <strain evidence="3 4">Ho45</strain>
    </source>
</reference>
<dbReference type="KEGG" id="elut:CKA38_15105"/>
<dbReference type="EMBL" id="CP023004">
    <property type="protein sequence ID" value="AWI10734.1"/>
    <property type="molecule type" value="Genomic_DNA"/>
</dbReference>
<dbReference type="InterPro" id="IPR041624">
    <property type="entry name" value="RGI_lyase"/>
</dbReference>
<dbReference type="Proteomes" id="UP000244896">
    <property type="component" value="Chromosome"/>
</dbReference>
<dbReference type="PANTHER" id="PTHR43118">
    <property type="entry name" value="RHAMNOGALACTURONAN LYASE (EUROFUNG)"/>
    <property type="match status" value="1"/>
</dbReference>
<keyword evidence="4" id="KW-1185">Reference proteome</keyword>
<dbReference type="Gene3D" id="2.60.40.10">
    <property type="entry name" value="Immunoglobulins"/>
    <property type="match status" value="1"/>
</dbReference>